<evidence type="ECO:0000256" key="1">
    <source>
        <dbReference type="SAM" id="MobiDB-lite"/>
    </source>
</evidence>
<sequence length="569" mass="61123">MPARSQSTGGRGEVAAMIQWREAFRRDMQPHFRSAGSIARATRTNKLWDEDALKLNRRRRPLVADQQGSAGMKINPLRTTGLQRRDSTASTNEDEWEPHSSARSCRTEHSLAPSRWHGVALRRTSRPLPGALFAIRFTTSTRGPAETLCGGVAVTRRLLCHAHGACGAANVFAALLARAAFDRTGVTSLGQASKVVFLSATVATAATSSVPSMQMGRLHLPKTELQVHACGSPVSAAFGSSKVFLCITTLSDPWPLTAEQRDRSLSSLAPGIPDWAPWHLGRSQPANLGSFFHASKPSIQSGSADKGAGVARRVVHGVASRNLGNMDEASRARVTSRPVLPPRKPTCPAELTALNPHTLRGRRLGRLDECSTEASELCRERQSPALHLSVISAHTDRRPSAQPSDLTPGNLALSPAEKNQTFEPTCVRHHISRAGLDVVRDELASTQLRHPLASGPTVLHFVRSGTRRLSFKELAGSSRKIRPAAATSECEFGTRTLNSRNPVSMSHWLEPVLGSSHWHGRQPRLAAGLRAASPNAVWIPGSGATLLSPGLTAPLPSGEAQKPGPCRQG</sequence>
<evidence type="ECO:0000313" key="3">
    <source>
        <dbReference type="Proteomes" id="UP000011976"/>
    </source>
</evidence>
<dbReference type="Proteomes" id="UP000011976">
    <property type="component" value="Unassembled WGS sequence"/>
</dbReference>
<feature type="region of interest" description="Disordered" evidence="1">
    <location>
        <begin position="550"/>
        <end position="569"/>
    </location>
</feature>
<proteinExistence type="predicted"/>
<dbReference type="EMBL" id="DF196774">
    <property type="protein sequence ID" value="GAC73064.1"/>
    <property type="molecule type" value="Genomic_DNA"/>
</dbReference>
<accession>M9LUP4</accession>
<name>M9LUP4_PSEA3</name>
<dbReference type="AlphaFoldDB" id="M9LUP4"/>
<protein>
    <submittedName>
        <fullName evidence="2">Negative regulator of transcription</fullName>
    </submittedName>
</protein>
<organism evidence="2 3">
    <name type="scientific">Pseudozyma antarctica (strain T-34)</name>
    <name type="common">Yeast</name>
    <name type="synonym">Candida antarctica</name>
    <dbReference type="NCBI Taxonomy" id="1151754"/>
    <lineage>
        <taxon>Eukaryota</taxon>
        <taxon>Fungi</taxon>
        <taxon>Dikarya</taxon>
        <taxon>Basidiomycota</taxon>
        <taxon>Ustilaginomycotina</taxon>
        <taxon>Ustilaginomycetes</taxon>
        <taxon>Ustilaginales</taxon>
        <taxon>Ustilaginaceae</taxon>
        <taxon>Moesziomyces</taxon>
    </lineage>
</organism>
<reference evidence="3" key="1">
    <citation type="journal article" date="2013" name="Genome Announc.">
        <title>Genome sequence of the basidiomycetous yeast Pseudozyma antarctica T-34, a producer of the glycolipid biosurfactants mannosylerythritol lipids.</title>
        <authorList>
            <person name="Morita T."/>
            <person name="Koike H."/>
            <person name="Koyama Y."/>
            <person name="Hagiwara H."/>
            <person name="Ito E."/>
            <person name="Fukuoka T."/>
            <person name="Imura T."/>
            <person name="Machida M."/>
            <person name="Kitamoto D."/>
        </authorList>
    </citation>
    <scope>NUCLEOTIDE SEQUENCE [LARGE SCALE GENOMIC DNA]</scope>
    <source>
        <strain evidence="3">T-34</strain>
    </source>
</reference>
<gene>
    <name evidence="2" type="ORF">PANT_8d00049</name>
</gene>
<feature type="region of interest" description="Disordered" evidence="1">
    <location>
        <begin position="327"/>
        <end position="350"/>
    </location>
</feature>
<feature type="compositionally biased region" description="Basic and acidic residues" evidence="1">
    <location>
        <begin position="97"/>
        <end position="108"/>
    </location>
</feature>
<feature type="region of interest" description="Disordered" evidence="1">
    <location>
        <begin position="80"/>
        <end position="108"/>
    </location>
</feature>
<evidence type="ECO:0000313" key="2">
    <source>
        <dbReference type="EMBL" id="GAC73064.1"/>
    </source>
</evidence>